<evidence type="ECO:0000313" key="1">
    <source>
        <dbReference type="EMBL" id="EOY31542.1"/>
    </source>
</evidence>
<evidence type="ECO:0000313" key="2">
    <source>
        <dbReference type="Proteomes" id="UP000026915"/>
    </source>
</evidence>
<sequence>MPCLHVTTLMHLVCNKSIEYGMIRNMFFDVPYVRLVITHDGHWVNETYKSEDDWCDEADISNCNHVEGNTKHVRGIDFGDVQCDDPIYNSPIINDNGIRSLETLPR</sequence>
<dbReference type="EMBL" id="CM001887">
    <property type="protein sequence ID" value="EOY31542.1"/>
    <property type="molecule type" value="Genomic_DNA"/>
</dbReference>
<reference evidence="1 2" key="1">
    <citation type="journal article" date="2013" name="Genome Biol.">
        <title>The genome sequence of the most widely cultivated cacao type and its use to identify candidate genes regulating pod color.</title>
        <authorList>
            <person name="Motamayor J.C."/>
            <person name="Mockaitis K."/>
            <person name="Schmutz J."/>
            <person name="Haiminen N."/>
            <person name="Iii D.L."/>
            <person name="Cornejo O."/>
            <person name="Findley S.D."/>
            <person name="Zheng P."/>
            <person name="Utro F."/>
            <person name="Royaert S."/>
            <person name="Saski C."/>
            <person name="Jenkins J."/>
            <person name="Podicheti R."/>
            <person name="Zhao M."/>
            <person name="Scheffler B.E."/>
            <person name="Stack J.C."/>
            <person name="Feltus F.A."/>
            <person name="Mustiga G.M."/>
            <person name="Amores F."/>
            <person name="Phillips W."/>
            <person name="Marelli J.P."/>
            <person name="May G.D."/>
            <person name="Shapiro H."/>
            <person name="Ma J."/>
            <person name="Bustamante C.D."/>
            <person name="Schnell R.J."/>
            <person name="Main D."/>
            <person name="Gilbert D."/>
            <person name="Parida L."/>
            <person name="Kuhn D.N."/>
        </authorList>
    </citation>
    <scope>NUCLEOTIDE SEQUENCE [LARGE SCALE GENOMIC DNA]</scope>
    <source>
        <strain evidence="2">cv. Matina 1-6</strain>
    </source>
</reference>
<proteinExistence type="predicted"/>
<dbReference type="AlphaFoldDB" id="A0A061GQV3"/>
<accession>A0A061GQV3</accession>
<protein>
    <submittedName>
        <fullName evidence="1">Uncharacterized protein</fullName>
    </submittedName>
</protein>
<dbReference type="Gramene" id="EOY31542">
    <property type="protein sequence ID" value="EOY31542"/>
    <property type="gene ID" value="TCM_038463"/>
</dbReference>
<keyword evidence="2" id="KW-1185">Reference proteome</keyword>
<gene>
    <name evidence="1" type="ORF">TCM_038463</name>
</gene>
<dbReference type="HOGENOM" id="CLU_2228082_0_0_1"/>
<name>A0A061GQV3_THECC</name>
<dbReference type="InParanoid" id="A0A061GQV3"/>
<organism evidence="1 2">
    <name type="scientific">Theobroma cacao</name>
    <name type="common">Cacao</name>
    <name type="synonym">Cocoa</name>
    <dbReference type="NCBI Taxonomy" id="3641"/>
    <lineage>
        <taxon>Eukaryota</taxon>
        <taxon>Viridiplantae</taxon>
        <taxon>Streptophyta</taxon>
        <taxon>Embryophyta</taxon>
        <taxon>Tracheophyta</taxon>
        <taxon>Spermatophyta</taxon>
        <taxon>Magnoliopsida</taxon>
        <taxon>eudicotyledons</taxon>
        <taxon>Gunneridae</taxon>
        <taxon>Pentapetalae</taxon>
        <taxon>rosids</taxon>
        <taxon>malvids</taxon>
        <taxon>Malvales</taxon>
        <taxon>Malvaceae</taxon>
        <taxon>Byttnerioideae</taxon>
        <taxon>Theobroma</taxon>
    </lineage>
</organism>
<dbReference type="Proteomes" id="UP000026915">
    <property type="component" value="Chromosome 9"/>
</dbReference>